<dbReference type="PANTHER" id="PTHR43685:SF2">
    <property type="entry name" value="GLYCOSYLTRANSFERASE 2-LIKE DOMAIN-CONTAINING PROTEIN"/>
    <property type="match status" value="1"/>
</dbReference>
<dbReference type="InterPro" id="IPR001173">
    <property type="entry name" value="Glyco_trans_2-like"/>
</dbReference>
<dbReference type="PANTHER" id="PTHR43685">
    <property type="entry name" value="GLYCOSYLTRANSFERASE"/>
    <property type="match status" value="1"/>
</dbReference>
<name>A0A8J7AXG5_9CYAN</name>
<evidence type="ECO:0000259" key="1">
    <source>
        <dbReference type="Pfam" id="PF00535"/>
    </source>
</evidence>
<keyword evidence="3" id="KW-1185">Reference proteome</keyword>
<dbReference type="Proteomes" id="UP000654482">
    <property type="component" value="Unassembled WGS sequence"/>
</dbReference>
<dbReference type="InterPro" id="IPR050834">
    <property type="entry name" value="Glycosyltransf_2"/>
</dbReference>
<dbReference type="Gene3D" id="3.90.550.10">
    <property type="entry name" value="Spore Coat Polysaccharide Biosynthesis Protein SpsA, Chain A"/>
    <property type="match status" value="1"/>
</dbReference>
<protein>
    <submittedName>
        <fullName evidence="2">Glycosyltransferase family 2 protein</fullName>
    </submittedName>
</protein>
<dbReference type="SUPFAM" id="SSF53448">
    <property type="entry name" value="Nucleotide-diphospho-sugar transferases"/>
    <property type="match status" value="1"/>
</dbReference>
<dbReference type="RefSeq" id="WP_194027538.1">
    <property type="nucleotide sequence ID" value="NZ_JADEWZ010000001.1"/>
</dbReference>
<comment type="caution">
    <text evidence="2">The sequence shown here is derived from an EMBL/GenBank/DDBJ whole genome shotgun (WGS) entry which is preliminary data.</text>
</comment>
<gene>
    <name evidence="2" type="ORF">IQ249_01005</name>
</gene>
<proteinExistence type="predicted"/>
<dbReference type="EMBL" id="JADEWZ010000001">
    <property type="protein sequence ID" value="MBE9114464.1"/>
    <property type="molecule type" value="Genomic_DNA"/>
</dbReference>
<evidence type="ECO:0000313" key="2">
    <source>
        <dbReference type="EMBL" id="MBE9114464.1"/>
    </source>
</evidence>
<feature type="domain" description="Glycosyltransferase 2-like" evidence="1">
    <location>
        <begin position="6"/>
        <end position="138"/>
    </location>
</feature>
<dbReference type="InterPro" id="IPR029044">
    <property type="entry name" value="Nucleotide-diphossugar_trans"/>
</dbReference>
<dbReference type="CDD" id="cd00761">
    <property type="entry name" value="Glyco_tranf_GTA_type"/>
    <property type="match status" value="1"/>
</dbReference>
<accession>A0A8J7AXG5</accession>
<dbReference type="Pfam" id="PF00535">
    <property type="entry name" value="Glycos_transf_2"/>
    <property type="match status" value="1"/>
</dbReference>
<dbReference type="AlphaFoldDB" id="A0A8J7AXG5"/>
<organism evidence="2 3">
    <name type="scientific">Lusitaniella coriacea LEGE 07157</name>
    <dbReference type="NCBI Taxonomy" id="945747"/>
    <lineage>
        <taxon>Bacteria</taxon>
        <taxon>Bacillati</taxon>
        <taxon>Cyanobacteriota</taxon>
        <taxon>Cyanophyceae</taxon>
        <taxon>Spirulinales</taxon>
        <taxon>Lusitaniellaceae</taxon>
        <taxon>Lusitaniella</taxon>
    </lineage>
</organism>
<evidence type="ECO:0000313" key="3">
    <source>
        <dbReference type="Proteomes" id="UP000654482"/>
    </source>
</evidence>
<sequence>MKTTFSIVITTYNRLLFLKQAVASALSQTLPCEIIVIDDCSQDGTQEYVQHLENRVVYHRNSTSQGWGKCVNIGVELAGGEWIKFLDDDDYLAPHCIEEMSRAIAAFPESVILSCQAIRVNETRTELNITPQVGSGEAVRVLQEDIHYQMLFDRLPFGTTVQVAAKKVAFLNSGGWNSQLADSGFEAIDSWVRIAEYGDGIFVNQPLGYRRLWWGNISQQRSIQERLNANITLKHNIYSLVHEKYQAKLPEDRECQEFLELYWGMVGLKHGTLNEAWHVAQPSLFSFKAWNRLLQVIYMKKFRHRIDSASLNRLEQIAIEYYNLSVCSELSESEIERIEEILKEAESEPCLSLLLDEVDCLVLKQLNFLEEDGDYYQQQSAKIRKFIEETIVPESSVLLNCWKNTAWEIREFPI</sequence>
<reference evidence="2" key="1">
    <citation type="submission" date="2020-10" db="EMBL/GenBank/DDBJ databases">
        <authorList>
            <person name="Castelo-Branco R."/>
            <person name="Eusebio N."/>
            <person name="Adriana R."/>
            <person name="Vieira A."/>
            <person name="Brugerolle De Fraissinette N."/>
            <person name="Rezende De Castro R."/>
            <person name="Schneider M.P."/>
            <person name="Vasconcelos V."/>
            <person name="Leao P.N."/>
        </authorList>
    </citation>
    <scope>NUCLEOTIDE SEQUENCE</scope>
    <source>
        <strain evidence="2">LEGE 07157</strain>
    </source>
</reference>